<evidence type="ECO:0000256" key="10">
    <source>
        <dbReference type="ARBA" id="ARBA00030775"/>
    </source>
</evidence>
<keyword evidence="8 11" id="KW-0472">Membrane</keyword>
<protein>
    <recommendedName>
        <fullName evidence="2">Type II secretion system protein H</fullName>
    </recommendedName>
    <alternativeName>
        <fullName evidence="10">General secretion pathway protein H</fullName>
    </alternativeName>
</protein>
<dbReference type="InterPro" id="IPR022346">
    <property type="entry name" value="T2SS_GspH"/>
</dbReference>
<evidence type="ECO:0000313" key="13">
    <source>
        <dbReference type="EMBL" id="POZ61294.1"/>
    </source>
</evidence>
<evidence type="ECO:0000313" key="14">
    <source>
        <dbReference type="Proteomes" id="UP000237082"/>
    </source>
</evidence>
<sequence>MLAELNGGGMKGDAMGGFSLIETMIAIGVLAILLAMATPSWQAFIQDARLTGLRDNLITALDQARATALADNNVVTVCPYNPAANNSCGANWSAGWAVLEQQGAGQVLLKAQPLTAGGAPTIGSQVTGGSAAIASVSFNPKPPYVAVGQTGDFRVCDSRGAGSALSFNLQTSGYVQIATVAGSTLGGAALSCP</sequence>
<dbReference type="GO" id="GO:0005886">
    <property type="term" value="C:plasma membrane"/>
    <property type="evidence" value="ECO:0007669"/>
    <property type="project" value="UniProtKB-SubCell"/>
</dbReference>
<organism evidence="13 14">
    <name type="scientific">Chromobacterium alticapitis</name>
    <dbReference type="NCBI Taxonomy" id="2073169"/>
    <lineage>
        <taxon>Bacteria</taxon>
        <taxon>Pseudomonadati</taxon>
        <taxon>Pseudomonadota</taxon>
        <taxon>Betaproteobacteria</taxon>
        <taxon>Neisseriales</taxon>
        <taxon>Chromobacteriaceae</taxon>
        <taxon>Chromobacterium</taxon>
    </lineage>
</organism>
<dbReference type="Proteomes" id="UP000237082">
    <property type="component" value="Unassembled WGS sequence"/>
</dbReference>
<keyword evidence="4" id="KW-0488">Methylation</keyword>
<dbReference type="GO" id="GO:0015628">
    <property type="term" value="P:protein secretion by the type II secretion system"/>
    <property type="evidence" value="ECO:0007669"/>
    <property type="project" value="InterPro"/>
</dbReference>
<keyword evidence="14" id="KW-1185">Reference proteome</keyword>
<evidence type="ECO:0000256" key="1">
    <source>
        <dbReference type="ARBA" id="ARBA00004377"/>
    </source>
</evidence>
<dbReference type="EMBL" id="PQWB01000063">
    <property type="protein sequence ID" value="POZ61294.1"/>
    <property type="molecule type" value="Genomic_DNA"/>
</dbReference>
<feature type="domain" description="General secretion pathway GspH" evidence="12">
    <location>
        <begin position="56"/>
        <end position="171"/>
    </location>
</feature>
<reference evidence="14" key="1">
    <citation type="submission" date="2018-02" db="EMBL/GenBank/DDBJ databases">
        <authorList>
            <person name="O'Hara-Hanley K."/>
            <person name="Soby S."/>
        </authorList>
    </citation>
    <scope>NUCLEOTIDE SEQUENCE [LARGE SCALE GENOMIC DNA]</scope>
    <source>
        <strain evidence="14">MWU14-2602</strain>
    </source>
</reference>
<evidence type="ECO:0000256" key="4">
    <source>
        <dbReference type="ARBA" id="ARBA00022481"/>
    </source>
</evidence>
<evidence type="ECO:0000256" key="5">
    <source>
        <dbReference type="ARBA" id="ARBA00022519"/>
    </source>
</evidence>
<evidence type="ECO:0000256" key="9">
    <source>
        <dbReference type="ARBA" id="ARBA00025772"/>
    </source>
</evidence>
<dbReference type="RefSeq" id="WP_103903416.1">
    <property type="nucleotide sequence ID" value="NZ_PQWB01000063.1"/>
</dbReference>
<dbReference type="SUPFAM" id="SSF54523">
    <property type="entry name" value="Pili subunits"/>
    <property type="match status" value="1"/>
</dbReference>
<evidence type="ECO:0000256" key="6">
    <source>
        <dbReference type="ARBA" id="ARBA00022692"/>
    </source>
</evidence>
<evidence type="ECO:0000256" key="7">
    <source>
        <dbReference type="ARBA" id="ARBA00022989"/>
    </source>
</evidence>
<keyword evidence="6 11" id="KW-0812">Transmembrane</keyword>
<keyword evidence="3" id="KW-1003">Cell membrane</keyword>
<dbReference type="PROSITE" id="PS00409">
    <property type="entry name" value="PROKAR_NTER_METHYL"/>
    <property type="match status" value="1"/>
</dbReference>
<keyword evidence="5" id="KW-0997">Cell inner membrane</keyword>
<dbReference type="AlphaFoldDB" id="A0A2S5DE10"/>
<dbReference type="InterPro" id="IPR012902">
    <property type="entry name" value="N_methyl_site"/>
</dbReference>
<comment type="similarity">
    <text evidence="9">Belongs to the GSP H family.</text>
</comment>
<name>A0A2S5DE10_9NEIS</name>
<gene>
    <name evidence="13" type="ORF">C2I19_14575</name>
</gene>
<dbReference type="OrthoDB" id="5956286at2"/>
<evidence type="ECO:0000256" key="8">
    <source>
        <dbReference type="ARBA" id="ARBA00023136"/>
    </source>
</evidence>
<dbReference type="Pfam" id="PF12019">
    <property type="entry name" value="GspH"/>
    <property type="match status" value="1"/>
</dbReference>
<keyword evidence="7 11" id="KW-1133">Transmembrane helix</keyword>
<feature type="transmembrane region" description="Helical" evidence="11">
    <location>
        <begin position="20"/>
        <end position="44"/>
    </location>
</feature>
<proteinExistence type="inferred from homology"/>
<evidence type="ECO:0000259" key="12">
    <source>
        <dbReference type="Pfam" id="PF12019"/>
    </source>
</evidence>
<dbReference type="InterPro" id="IPR045584">
    <property type="entry name" value="Pilin-like"/>
</dbReference>
<evidence type="ECO:0000256" key="11">
    <source>
        <dbReference type="SAM" id="Phobius"/>
    </source>
</evidence>
<evidence type="ECO:0000256" key="3">
    <source>
        <dbReference type="ARBA" id="ARBA00022475"/>
    </source>
</evidence>
<evidence type="ECO:0000256" key="2">
    <source>
        <dbReference type="ARBA" id="ARBA00021549"/>
    </source>
</evidence>
<accession>A0A2S5DE10</accession>
<dbReference type="GO" id="GO:0015627">
    <property type="term" value="C:type II protein secretion system complex"/>
    <property type="evidence" value="ECO:0007669"/>
    <property type="project" value="InterPro"/>
</dbReference>
<comment type="caution">
    <text evidence="13">The sequence shown here is derived from an EMBL/GenBank/DDBJ whole genome shotgun (WGS) entry which is preliminary data.</text>
</comment>
<comment type="subcellular location">
    <subcellularLocation>
        <location evidence="1">Cell inner membrane</location>
        <topology evidence="1">Single-pass membrane protein</topology>
    </subcellularLocation>
</comment>
<dbReference type="Gene3D" id="3.55.40.10">
    <property type="entry name" value="minor pseudopilin epsh domain"/>
    <property type="match status" value="1"/>
</dbReference>
<dbReference type="NCBIfam" id="TIGR02532">
    <property type="entry name" value="IV_pilin_GFxxxE"/>
    <property type="match status" value="1"/>
</dbReference>